<reference evidence="1" key="2">
    <citation type="journal article" date="2015" name="Data Brief">
        <title>Shoot transcriptome of the giant reed, Arundo donax.</title>
        <authorList>
            <person name="Barrero R.A."/>
            <person name="Guerrero F.D."/>
            <person name="Moolhuijzen P."/>
            <person name="Goolsby J.A."/>
            <person name="Tidwell J."/>
            <person name="Bellgard S.E."/>
            <person name="Bellgard M.I."/>
        </authorList>
    </citation>
    <scope>NUCLEOTIDE SEQUENCE</scope>
    <source>
        <tissue evidence="1">Shoot tissue taken approximately 20 cm above the soil surface</tissue>
    </source>
</reference>
<reference evidence="1" key="1">
    <citation type="submission" date="2014-09" db="EMBL/GenBank/DDBJ databases">
        <authorList>
            <person name="Magalhaes I.L.F."/>
            <person name="Oliveira U."/>
            <person name="Santos F.R."/>
            <person name="Vidigal T.H.D.A."/>
            <person name="Brescovit A.D."/>
            <person name="Santos A.J."/>
        </authorList>
    </citation>
    <scope>NUCLEOTIDE SEQUENCE</scope>
    <source>
        <tissue evidence="1">Shoot tissue taken approximately 20 cm above the soil surface</tissue>
    </source>
</reference>
<sequence>MPSKKKRCASFNESRKTRGSSFPCHIISAVDFAREIGLEKQTSNFMFARASRHFSACLTPVSVNTDRFELPWTRLSAFHELKPCLTRVIFFDVVRVLFVSDVVAPLKL</sequence>
<dbReference type="AlphaFoldDB" id="A0A0A9FBE1"/>
<proteinExistence type="predicted"/>
<name>A0A0A9FBE1_ARUDO</name>
<evidence type="ECO:0000313" key="1">
    <source>
        <dbReference type="EMBL" id="JAE09622.1"/>
    </source>
</evidence>
<protein>
    <submittedName>
        <fullName evidence="1">Uncharacterized protein</fullName>
    </submittedName>
</protein>
<dbReference type="EMBL" id="GBRH01188274">
    <property type="protein sequence ID" value="JAE09622.1"/>
    <property type="molecule type" value="Transcribed_RNA"/>
</dbReference>
<organism evidence="1">
    <name type="scientific">Arundo donax</name>
    <name type="common">Giant reed</name>
    <name type="synonym">Donax arundinaceus</name>
    <dbReference type="NCBI Taxonomy" id="35708"/>
    <lineage>
        <taxon>Eukaryota</taxon>
        <taxon>Viridiplantae</taxon>
        <taxon>Streptophyta</taxon>
        <taxon>Embryophyta</taxon>
        <taxon>Tracheophyta</taxon>
        <taxon>Spermatophyta</taxon>
        <taxon>Magnoliopsida</taxon>
        <taxon>Liliopsida</taxon>
        <taxon>Poales</taxon>
        <taxon>Poaceae</taxon>
        <taxon>PACMAD clade</taxon>
        <taxon>Arundinoideae</taxon>
        <taxon>Arundineae</taxon>
        <taxon>Arundo</taxon>
    </lineage>
</organism>
<accession>A0A0A9FBE1</accession>